<dbReference type="EMBL" id="BSNM01000027">
    <property type="protein sequence ID" value="GLQ33519.1"/>
    <property type="molecule type" value="Genomic_DNA"/>
</dbReference>
<keyword evidence="2" id="KW-1185">Reference proteome</keyword>
<dbReference type="AlphaFoldDB" id="A0AA37SDN8"/>
<dbReference type="Proteomes" id="UP001161389">
    <property type="component" value="Unassembled WGS sequence"/>
</dbReference>
<evidence type="ECO:0000313" key="2">
    <source>
        <dbReference type="Proteomes" id="UP001161389"/>
    </source>
</evidence>
<protein>
    <submittedName>
        <fullName evidence="1">Uncharacterized protein</fullName>
    </submittedName>
</protein>
<evidence type="ECO:0000313" key="1">
    <source>
        <dbReference type="EMBL" id="GLQ33519.1"/>
    </source>
</evidence>
<sequence>MESGVGAQADDVTRIGWNFRLVEHYIKHFVNKFWWLEFNLSNKV</sequence>
<comment type="caution">
    <text evidence="1">The sequence shown here is derived from an EMBL/GenBank/DDBJ whole genome shotgun (WGS) entry which is preliminary data.</text>
</comment>
<reference evidence="1" key="1">
    <citation type="journal article" date="2014" name="Int. J. Syst. Evol. Microbiol.">
        <title>Complete genome sequence of Corynebacterium casei LMG S-19264T (=DSM 44701T), isolated from a smear-ripened cheese.</title>
        <authorList>
            <consortium name="US DOE Joint Genome Institute (JGI-PGF)"/>
            <person name="Walter F."/>
            <person name="Albersmeier A."/>
            <person name="Kalinowski J."/>
            <person name="Ruckert C."/>
        </authorList>
    </citation>
    <scope>NUCLEOTIDE SEQUENCE</scope>
    <source>
        <strain evidence="1">NBRC 110071</strain>
    </source>
</reference>
<name>A0AA37SDN8_9GAMM</name>
<reference evidence="1" key="2">
    <citation type="submission" date="2023-01" db="EMBL/GenBank/DDBJ databases">
        <title>Draft genome sequence of Litoribrevibacter albus strain NBRC 110071.</title>
        <authorList>
            <person name="Sun Q."/>
            <person name="Mori K."/>
        </authorList>
    </citation>
    <scope>NUCLEOTIDE SEQUENCE</scope>
    <source>
        <strain evidence="1">NBRC 110071</strain>
    </source>
</reference>
<organism evidence="1 2">
    <name type="scientific">Litoribrevibacter albus</name>
    <dbReference type="NCBI Taxonomy" id="1473156"/>
    <lineage>
        <taxon>Bacteria</taxon>
        <taxon>Pseudomonadati</taxon>
        <taxon>Pseudomonadota</taxon>
        <taxon>Gammaproteobacteria</taxon>
        <taxon>Oceanospirillales</taxon>
        <taxon>Oceanospirillaceae</taxon>
        <taxon>Litoribrevibacter</taxon>
    </lineage>
</organism>
<proteinExistence type="predicted"/>
<accession>A0AA37SDN8</accession>
<gene>
    <name evidence="1" type="ORF">GCM10007876_39990</name>
</gene>